<proteinExistence type="predicted"/>
<dbReference type="Proteomes" id="UP000696310">
    <property type="component" value="Unassembled WGS sequence"/>
</dbReference>
<reference evidence="1" key="2">
    <citation type="submission" date="2021-01" db="EMBL/GenBank/DDBJ databases">
        <authorList>
            <person name="Vargas Peralta D."/>
        </authorList>
    </citation>
    <scope>NUCLEOTIDE SEQUENCE</scope>
    <source>
        <strain evidence="1">A3</strain>
    </source>
</reference>
<evidence type="ECO:0000313" key="2">
    <source>
        <dbReference type="Proteomes" id="UP000696310"/>
    </source>
</evidence>
<accession>A0AAW4NZA2</accession>
<dbReference type="RefSeq" id="WP_219679296.1">
    <property type="nucleotide sequence ID" value="NZ_JAESHX010000046.1"/>
</dbReference>
<dbReference type="EMBL" id="JAESHX010000046">
    <property type="protein sequence ID" value="MBW5892484.1"/>
    <property type="molecule type" value="Genomic_DNA"/>
</dbReference>
<comment type="caution">
    <text evidence="1">The sequence shown here is derived from an EMBL/GenBank/DDBJ whole genome shotgun (WGS) entry which is preliminary data.</text>
</comment>
<reference evidence="1" key="1">
    <citation type="journal article" date="2021" name="bioRxiv">
        <title>Identification of Pectobacterium species isolated from the soft rot of tetecho (Neobuxbaumia tetetzo), a columnar cactus, and associated metagenomics.</title>
        <authorList>
            <person name="Vargas-Peralta D."/>
            <person name="Narvaez-Barragan D.A."/>
            <person name="de Sandozequi A."/>
            <person name="Romero-Gutierrez M.F."/>
            <person name="Segovia L."/>
            <person name="Martinez-Anaya C."/>
            <person name="Alcaraz L.D."/>
            <person name="de la Torre Almaraz R."/>
        </authorList>
    </citation>
    <scope>NUCLEOTIDE SEQUENCE</scope>
    <source>
        <strain evidence="1">A3</strain>
    </source>
</reference>
<dbReference type="AlphaFoldDB" id="A0AAW4NZA2"/>
<gene>
    <name evidence="1" type="ORF">IM880_09695</name>
</gene>
<protein>
    <submittedName>
        <fullName evidence="1">Uncharacterized protein</fullName>
    </submittedName>
</protein>
<name>A0AAW4NZA2_9GAMM</name>
<organism evidence="1 2">
    <name type="scientific">Pectobacterium polaris</name>
    <dbReference type="NCBI Taxonomy" id="2042057"/>
    <lineage>
        <taxon>Bacteria</taxon>
        <taxon>Pseudomonadati</taxon>
        <taxon>Pseudomonadota</taxon>
        <taxon>Gammaproteobacteria</taxon>
        <taxon>Enterobacterales</taxon>
        <taxon>Pectobacteriaceae</taxon>
        <taxon>Pectobacterium</taxon>
    </lineage>
</organism>
<sequence length="48" mass="5181">MAKDLTESLNDRQKAEQHLALSGVQFNGDAVFTKQQGMIGSVTAMGQK</sequence>
<evidence type="ECO:0000313" key="1">
    <source>
        <dbReference type="EMBL" id="MBW5892484.1"/>
    </source>
</evidence>